<dbReference type="EMBL" id="ANMG01000010">
    <property type="protein sequence ID" value="EMD28667.1"/>
    <property type="molecule type" value="Genomic_DNA"/>
</dbReference>
<protein>
    <submittedName>
        <fullName evidence="2">Uncharacterized protein</fullName>
    </submittedName>
</protein>
<dbReference type="PATRIC" id="fig|1238180.3.peg.1649"/>
<name>M2QS37_9PSEU</name>
<gene>
    <name evidence="2" type="ORF">C791_0291</name>
</gene>
<dbReference type="AntiFam" id="ANF00142">
    <property type="entry name" value="Shadow ORF (opposite yadG)"/>
</dbReference>
<accession>M2QS37</accession>
<comment type="caution">
    <text evidence="2">The sequence shown here is derived from an EMBL/GenBank/DDBJ whole genome shotgun (WGS) entry which is preliminary data.</text>
</comment>
<dbReference type="AlphaFoldDB" id="M2QS37"/>
<feature type="region of interest" description="Disordered" evidence="1">
    <location>
        <begin position="126"/>
        <end position="164"/>
    </location>
</feature>
<feature type="compositionally biased region" description="Acidic residues" evidence="1">
    <location>
        <begin position="18"/>
        <end position="28"/>
    </location>
</feature>
<dbReference type="AntiFam" id="ANF00095">
    <property type="entry name" value="Shadow ORF (opposite ABC transporters)"/>
</dbReference>
<feature type="region of interest" description="Disordered" evidence="1">
    <location>
        <begin position="218"/>
        <end position="239"/>
    </location>
</feature>
<feature type="region of interest" description="Disordered" evidence="1">
    <location>
        <begin position="363"/>
        <end position="382"/>
    </location>
</feature>
<feature type="region of interest" description="Disordered" evidence="1">
    <location>
        <begin position="1"/>
        <end position="30"/>
    </location>
</feature>
<dbReference type="Proteomes" id="UP000014137">
    <property type="component" value="Unassembled WGS sequence"/>
</dbReference>
<evidence type="ECO:0000256" key="1">
    <source>
        <dbReference type="SAM" id="MobiDB-lite"/>
    </source>
</evidence>
<feature type="compositionally biased region" description="Gly residues" evidence="1">
    <location>
        <begin position="219"/>
        <end position="230"/>
    </location>
</feature>
<sequence>MADEQAGEPEFALQASQELEDPGLDGDVESAGRLVGHQQVRIESKRSGDADPLALPSGQLVRIPAAQIRGKPHRFEEPGDPIVHFGPAMGAMQPDRGGHTVPHGHPGIERGQRVLEDDADPAAQRLGGLPFRVGDIGSTDPDGARGGWDQPRDGTGDGALARPRFPDETEDLAGFDVEAHPVRRPDRHRPEAASIGDGQVFHHQQRCFRRDVRHRPAGGMVGRGVMTGGHDGLRHEHPLDPFRRRGAERDHRAEQPPGVVLARRGEHRLHAVLLYHPAVVHHHDAVGDVGHHAHVVGDQQDRRAEPVAQIPQQLEDLGLHGDVERRGRFVGDQQFRLVRDRHRNHDPLQLTAGQLVRIRPEPLLGSGQPHQTEQFERPPPGGLRRQVLMSADRFDQLLPDREHRIQRAHRFLEDHADLVAPDGAQFVRRQRVEIATGQQRPAGDLGFRRQQPEQGQRGDRLARAGFPHHRDDLARRHRPGDRPYRPGLSERDTDVAQGQQGGLAVRLRLPTGRRGPGHWISPNWR</sequence>
<reference evidence="2 3" key="1">
    <citation type="submission" date="2012-10" db="EMBL/GenBank/DDBJ databases">
        <title>Genome assembly of Amycolatopsis azurea DSM 43854.</title>
        <authorList>
            <person name="Khatri I."/>
            <person name="Kaur I."/>
            <person name="Subramanian S."/>
            <person name="Mayilraj S."/>
        </authorList>
    </citation>
    <scope>NUCLEOTIDE SEQUENCE [LARGE SCALE GENOMIC DNA]</scope>
    <source>
        <strain evidence="2 3">DSM 43854</strain>
    </source>
</reference>
<feature type="region of interest" description="Disordered" evidence="1">
    <location>
        <begin position="434"/>
        <end position="525"/>
    </location>
</feature>
<feature type="compositionally biased region" description="Basic and acidic residues" evidence="1">
    <location>
        <begin position="446"/>
        <end position="494"/>
    </location>
</feature>
<evidence type="ECO:0000313" key="3">
    <source>
        <dbReference type="Proteomes" id="UP000014137"/>
    </source>
</evidence>
<evidence type="ECO:0000313" key="2">
    <source>
        <dbReference type="EMBL" id="EMD28667.1"/>
    </source>
</evidence>
<proteinExistence type="predicted"/>
<organism evidence="2 3">
    <name type="scientific">Amycolatopsis azurea DSM 43854</name>
    <dbReference type="NCBI Taxonomy" id="1238180"/>
    <lineage>
        <taxon>Bacteria</taxon>
        <taxon>Bacillati</taxon>
        <taxon>Actinomycetota</taxon>
        <taxon>Actinomycetes</taxon>
        <taxon>Pseudonocardiales</taxon>
        <taxon>Pseudonocardiaceae</taxon>
        <taxon>Amycolatopsis</taxon>
    </lineage>
</organism>